<accession>A0A8H6ILH7</accession>
<dbReference type="OrthoDB" id="2367685at2759"/>
<comment type="caution">
    <text evidence="2">The sequence shown here is derived from an EMBL/GenBank/DDBJ whole genome shotgun (WGS) entry which is preliminary data.</text>
</comment>
<evidence type="ECO:0000313" key="2">
    <source>
        <dbReference type="EMBL" id="KAF6766546.1"/>
    </source>
</evidence>
<feature type="region of interest" description="Disordered" evidence="1">
    <location>
        <begin position="54"/>
        <end position="75"/>
    </location>
</feature>
<gene>
    <name evidence="2" type="ORF">DFP72DRAFT_866952</name>
</gene>
<dbReference type="EMBL" id="JACGCI010000001">
    <property type="protein sequence ID" value="KAF6766546.1"/>
    <property type="molecule type" value="Genomic_DNA"/>
</dbReference>
<evidence type="ECO:0000256" key="1">
    <source>
        <dbReference type="SAM" id="MobiDB-lite"/>
    </source>
</evidence>
<reference evidence="2 3" key="1">
    <citation type="submission" date="2020-07" db="EMBL/GenBank/DDBJ databases">
        <title>Comparative genomics of pyrophilous fungi reveals a link between fire events and developmental genes.</title>
        <authorList>
            <consortium name="DOE Joint Genome Institute"/>
            <person name="Steindorff A.S."/>
            <person name="Carver A."/>
            <person name="Calhoun S."/>
            <person name="Stillman K."/>
            <person name="Liu H."/>
            <person name="Lipzen A."/>
            <person name="Pangilinan J."/>
            <person name="Labutti K."/>
            <person name="Bruns T.D."/>
            <person name="Grigoriev I.V."/>
        </authorList>
    </citation>
    <scope>NUCLEOTIDE SEQUENCE [LARGE SCALE GENOMIC DNA]</scope>
    <source>
        <strain evidence="2 3">CBS 144469</strain>
    </source>
</reference>
<dbReference type="Proteomes" id="UP000521943">
    <property type="component" value="Unassembled WGS sequence"/>
</dbReference>
<protein>
    <submittedName>
        <fullName evidence="2">Uncharacterized protein</fullName>
    </submittedName>
</protein>
<name>A0A8H6ILH7_9AGAR</name>
<keyword evidence="3" id="KW-1185">Reference proteome</keyword>
<proteinExistence type="predicted"/>
<dbReference type="AlphaFoldDB" id="A0A8H6ILH7"/>
<evidence type="ECO:0000313" key="3">
    <source>
        <dbReference type="Proteomes" id="UP000521943"/>
    </source>
</evidence>
<sequence length="132" mass="15013">MSVLLNSQRLVKVDPNSLQVDTNVEPARVTWVHPYENEQYLAEHPQSLRNIKQSIAATNGSDPSPEIDRRRSFAGTSSAPVIEPVEWNGRPPYKQGFLEKLKDKAINSIEAREARKRQQAEVWMFVHFEGSA</sequence>
<organism evidence="2 3">
    <name type="scientific">Ephemerocybe angulata</name>
    <dbReference type="NCBI Taxonomy" id="980116"/>
    <lineage>
        <taxon>Eukaryota</taxon>
        <taxon>Fungi</taxon>
        <taxon>Dikarya</taxon>
        <taxon>Basidiomycota</taxon>
        <taxon>Agaricomycotina</taxon>
        <taxon>Agaricomycetes</taxon>
        <taxon>Agaricomycetidae</taxon>
        <taxon>Agaricales</taxon>
        <taxon>Agaricineae</taxon>
        <taxon>Psathyrellaceae</taxon>
        <taxon>Ephemerocybe</taxon>
    </lineage>
</organism>